<name>A0A3M7S441_BRAPC</name>
<evidence type="ECO:0000313" key="1">
    <source>
        <dbReference type="EMBL" id="RNA30584.1"/>
    </source>
</evidence>
<accession>A0A3M7S441</accession>
<dbReference type="EMBL" id="REGN01002070">
    <property type="protein sequence ID" value="RNA30584.1"/>
    <property type="molecule type" value="Genomic_DNA"/>
</dbReference>
<reference evidence="1 2" key="1">
    <citation type="journal article" date="2018" name="Sci. Rep.">
        <title>Genomic signatures of local adaptation to the degree of environmental predictability in rotifers.</title>
        <authorList>
            <person name="Franch-Gras L."/>
            <person name="Hahn C."/>
            <person name="Garcia-Roger E.M."/>
            <person name="Carmona M.J."/>
            <person name="Serra M."/>
            <person name="Gomez A."/>
        </authorList>
    </citation>
    <scope>NUCLEOTIDE SEQUENCE [LARGE SCALE GENOMIC DNA]</scope>
    <source>
        <strain evidence="1">HYR1</strain>
    </source>
</reference>
<evidence type="ECO:0000313" key="2">
    <source>
        <dbReference type="Proteomes" id="UP000276133"/>
    </source>
</evidence>
<sequence>MGTKIFAQLARYTEERLLALIQWHKNKLNEHFLLGWQRHGQITKWIELDRYLIADQTIES</sequence>
<gene>
    <name evidence="1" type="ORF">BpHYR1_052588</name>
</gene>
<keyword evidence="2" id="KW-1185">Reference proteome</keyword>
<protein>
    <submittedName>
        <fullName evidence="1">Uncharacterized protein</fullName>
    </submittedName>
</protein>
<organism evidence="1 2">
    <name type="scientific">Brachionus plicatilis</name>
    <name type="common">Marine rotifer</name>
    <name type="synonym">Brachionus muelleri</name>
    <dbReference type="NCBI Taxonomy" id="10195"/>
    <lineage>
        <taxon>Eukaryota</taxon>
        <taxon>Metazoa</taxon>
        <taxon>Spiralia</taxon>
        <taxon>Gnathifera</taxon>
        <taxon>Rotifera</taxon>
        <taxon>Eurotatoria</taxon>
        <taxon>Monogononta</taxon>
        <taxon>Pseudotrocha</taxon>
        <taxon>Ploima</taxon>
        <taxon>Brachionidae</taxon>
        <taxon>Brachionus</taxon>
    </lineage>
</organism>
<comment type="caution">
    <text evidence="1">The sequence shown here is derived from an EMBL/GenBank/DDBJ whole genome shotgun (WGS) entry which is preliminary data.</text>
</comment>
<proteinExistence type="predicted"/>
<dbReference type="Proteomes" id="UP000276133">
    <property type="component" value="Unassembled WGS sequence"/>
</dbReference>
<dbReference type="AlphaFoldDB" id="A0A3M7S441"/>